<dbReference type="PROSITE" id="PS00723">
    <property type="entry name" value="POLYPRENYL_SYNTHASE_1"/>
    <property type="match status" value="1"/>
</dbReference>
<dbReference type="PANTHER" id="PTHR43281:SF1">
    <property type="entry name" value="FARNESYL DIPHOSPHATE SYNTHASE"/>
    <property type="match status" value="1"/>
</dbReference>
<dbReference type="SFLD" id="SFLDS00005">
    <property type="entry name" value="Isoprenoid_Synthase_Type_I"/>
    <property type="match status" value="1"/>
</dbReference>
<dbReference type="OrthoDB" id="9805316at2"/>
<evidence type="ECO:0000256" key="6">
    <source>
        <dbReference type="ARBA" id="ARBA00023229"/>
    </source>
</evidence>
<organism evidence="8 9">
    <name type="scientific">Thermogutta terrifontis</name>
    <dbReference type="NCBI Taxonomy" id="1331910"/>
    <lineage>
        <taxon>Bacteria</taxon>
        <taxon>Pseudomonadati</taxon>
        <taxon>Planctomycetota</taxon>
        <taxon>Planctomycetia</taxon>
        <taxon>Pirellulales</taxon>
        <taxon>Thermoguttaceae</taxon>
        <taxon>Thermogutta</taxon>
    </lineage>
</organism>
<keyword evidence="3 7" id="KW-0808">Transferase</keyword>
<evidence type="ECO:0000313" key="9">
    <source>
        <dbReference type="Proteomes" id="UP000215086"/>
    </source>
</evidence>
<keyword evidence="6" id="KW-0414">Isoprene biosynthesis</keyword>
<dbReference type="RefSeq" id="WP_095414861.1">
    <property type="nucleotide sequence ID" value="NZ_CP018477.1"/>
</dbReference>
<keyword evidence="4" id="KW-0479">Metal-binding</keyword>
<evidence type="ECO:0000256" key="4">
    <source>
        <dbReference type="ARBA" id="ARBA00022723"/>
    </source>
</evidence>
<dbReference type="SFLD" id="SFLDG01017">
    <property type="entry name" value="Polyprenyl_Transferase_Like"/>
    <property type="match status" value="1"/>
</dbReference>
<evidence type="ECO:0000256" key="1">
    <source>
        <dbReference type="ARBA" id="ARBA00001946"/>
    </source>
</evidence>
<dbReference type="Pfam" id="PF00348">
    <property type="entry name" value="polyprenyl_synt"/>
    <property type="match status" value="1"/>
</dbReference>
<dbReference type="AlphaFoldDB" id="A0A286RF50"/>
<dbReference type="FunFam" id="1.10.600.10:FF:000001">
    <property type="entry name" value="Geranylgeranyl diphosphate synthase"/>
    <property type="match status" value="1"/>
</dbReference>
<dbReference type="InterPro" id="IPR053378">
    <property type="entry name" value="Prenyl_diphosphate_synthase"/>
</dbReference>
<dbReference type="GO" id="GO:0046872">
    <property type="term" value="F:metal ion binding"/>
    <property type="evidence" value="ECO:0007669"/>
    <property type="project" value="UniProtKB-KW"/>
</dbReference>
<dbReference type="InterPro" id="IPR033749">
    <property type="entry name" value="Polyprenyl_synt_CS"/>
</dbReference>
<name>A0A286RF50_9BACT</name>
<dbReference type="InterPro" id="IPR000092">
    <property type="entry name" value="Polyprenyl_synt"/>
</dbReference>
<evidence type="ECO:0000256" key="3">
    <source>
        <dbReference type="ARBA" id="ARBA00022679"/>
    </source>
</evidence>
<comment type="similarity">
    <text evidence="2 7">Belongs to the FPP/GGPP synthase family.</text>
</comment>
<dbReference type="GO" id="GO:0004659">
    <property type="term" value="F:prenyltransferase activity"/>
    <property type="evidence" value="ECO:0007669"/>
    <property type="project" value="InterPro"/>
</dbReference>
<accession>A0A286RF50</accession>
<proteinExistence type="inferred from homology"/>
<protein>
    <submittedName>
        <fullName evidence="8">Octaprenyl diphosphate synthase</fullName>
    </submittedName>
</protein>
<dbReference type="Proteomes" id="UP000215086">
    <property type="component" value="Chromosome"/>
</dbReference>
<dbReference type="KEGG" id="ttf:THTE_1982"/>
<sequence length="303" mass="33445">MSNVRIPSYDWQETAAHLEEMRQRIDAELDRRTNFPEGCPSRLREAIRYSLLAPGKRFRPLLVLLSTEACGKEWDRALPAACAVEMIHAYSLIHDDLPAMDNDDLRRGQPTCHRKFDEATAILAGDALLTLAFETLAKDIHPPRLAAECCRLLAEAAGPCQLVGGQADDIQAATAEGSLELLESIHRRKTGALIEASLMLGGTLAEATEEVLRGLREYGRALGLAFQITDDLLDLEGDEKLVGKRLKKDDAQKKLTFPRFLGVEKSREMVGQLVSQAAEALAELPIDGRHLVALAFFVGTRKH</sequence>
<dbReference type="GO" id="GO:0016114">
    <property type="term" value="P:terpenoid biosynthetic process"/>
    <property type="evidence" value="ECO:0007669"/>
    <property type="project" value="UniProtKB-ARBA"/>
</dbReference>
<dbReference type="Gene3D" id="1.10.600.10">
    <property type="entry name" value="Farnesyl Diphosphate Synthase"/>
    <property type="match status" value="1"/>
</dbReference>
<dbReference type="PROSITE" id="PS00444">
    <property type="entry name" value="POLYPRENYL_SYNTHASE_2"/>
    <property type="match status" value="1"/>
</dbReference>
<keyword evidence="5" id="KW-0460">Magnesium</keyword>
<reference evidence="8 9" key="1">
    <citation type="journal article" name="Front. Microbiol.">
        <title>Sugar Metabolism of the First Thermophilic Planctomycete Thermogutta terrifontis: Comparative Genomic and Transcriptomic Approaches.</title>
        <authorList>
            <person name="Elcheninov A.G."/>
            <person name="Menzel P."/>
            <person name="Gudbergsdottir S.R."/>
            <person name="Slesarev A.I."/>
            <person name="Kadnikov V.V."/>
            <person name="Krogh A."/>
            <person name="Bonch-Osmolovskaya E.A."/>
            <person name="Peng X."/>
            <person name="Kublanov I.V."/>
        </authorList>
    </citation>
    <scope>NUCLEOTIDE SEQUENCE [LARGE SCALE GENOMIC DNA]</scope>
    <source>
        <strain evidence="8 9">R1</strain>
    </source>
</reference>
<keyword evidence="9" id="KW-1185">Reference proteome</keyword>
<comment type="cofactor">
    <cofactor evidence="1">
        <name>Mg(2+)</name>
        <dbReference type="ChEBI" id="CHEBI:18420"/>
    </cofactor>
</comment>
<dbReference type="CDD" id="cd00685">
    <property type="entry name" value="Trans_IPPS_HT"/>
    <property type="match status" value="1"/>
</dbReference>
<dbReference type="PANTHER" id="PTHR43281">
    <property type="entry name" value="FARNESYL DIPHOSPHATE SYNTHASE"/>
    <property type="match status" value="1"/>
</dbReference>
<dbReference type="EMBL" id="CP018477">
    <property type="protein sequence ID" value="ASV74584.1"/>
    <property type="molecule type" value="Genomic_DNA"/>
</dbReference>
<dbReference type="NCBIfam" id="NF045485">
    <property type="entry name" value="FPPsyn"/>
    <property type="match status" value="1"/>
</dbReference>
<dbReference type="GO" id="GO:0005737">
    <property type="term" value="C:cytoplasm"/>
    <property type="evidence" value="ECO:0007669"/>
    <property type="project" value="UniProtKB-ARBA"/>
</dbReference>
<dbReference type="InterPro" id="IPR008949">
    <property type="entry name" value="Isoprenoid_synthase_dom_sf"/>
</dbReference>
<evidence type="ECO:0000256" key="5">
    <source>
        <dbReference type="ARBA" id="ARBA00022842"/>
    </source>
</evidence>
<evidence type="ECO:0000313" key="8">
    <source>
        <dbReference type="EMBL" id="ASV74584.1"/>
    </source>
</evidence>
<evidence type="ECO:0000256" key="7">
    <source>
        <dbReference type="RuleBase" id="RU004466"/>
    </source>
</evidence>
<evidence type="ECO:0000256" key="2">
    <source>
        <dbReference type="ARBA" id="ARBA00006706"/>
    </source>
</evidence>
<dbReference type="SUPFAM" id="SSF48576">
    <property type="entry name" value="Terpenoid synthases"/>
    <property type="match status" value="1"/>
</dbReference>
<gene>
    <name evidence="8" type="ORF">THTE_1982</name>
</gene>